<dbReference type="Proteomes" id="UP001221898">
    <property type="component" value="Unassembled WGS sequence"/>
</dbReference>
<sequence>MHLVGVRYPTTFSTDYAIEFRTLAVECAWNTEALLATFHHGLSEALKDDLATLIDVSIRIDNWHCERRRERMATPLLSPESWIPLHAQESSLATPRSPPAIPGEPMQLGATHI</sequence>
<protein>
    <submittedName>
        <fullName evidence="2">Uncharacterized protein</fullName>
    </submittedName>
</protein>
<evidence type="ECO:0000313" key="3">
    <source>
        <dbReference type="Proteomes" id="UP001221898"/>
    </source>
</evidence>
<name>A0AAD7SP92_9TELE</name>
<dbReference type="EMBL" id="JAINUG010000047">
    <property type="protein sequence ID" value="KAJ8405652.1"/>
    <property type="molecule type" value="Genomic_DNA"/>
</dbReference>
<evidence type="ECO:0000256" key="1">
    <source>
        <dbReference type="SAM" id="MobiDB-lite"/>
    </source>
</evidence>
<feature type="region of interest" description="Disordered" evidence="1">
    <location>
        <begin position="89"/>
        <end position="113"/>
    </location>
</feature>
<keyword evidence="3" id="KW-1185">Reference proteome</keyword>
<reference evidence="2" key="1">
    <citation type="journal article" date="2023" name="Science">
        <title>Genome structures resolve the early diversification of teleost fishes.</title>
        <authorList>
            <person name="Parey E."/>
            <person name="Louis A."/>
            <person name="Montfort J."/>
            <person name="Bouchez O."/>
            <person name="Roques C."/>
            <person name="Iampietro C."/>
            <person name="Lluch J."/>
            <person name="Castinel A."/>
            <person name="Donnadieu C."/>
            <person name="Desvignes T."/>
            <person name="Floi Bucao C."/>
            <person name="Jouanno E."/>
            <person name="Wen M."/>
            <person name="Mejri S."/>
            <person name="Dirks R."/>
            <person name="Jansen H."/>
            <person name="Henkel C."/>
            <person name="Chen W.J."/>
            <person name="Zahm M."/>
            <person name="Cabau C."/>
            <person name="Klopp C."/>
            <person name="Thompson A.W."/>
            <person name="Robinson-Rechavi M."/>
            <person name="Braasch I."/>
            <person name="Lecointre G."/>
            <person name="Bobe J."/>
            <person name="Postlethwait J.H."/>
            <person name="Berthelot C."/>
            <person name="Roest Crollius H."/>
            <person name="Guiguen Y."/>
        </authorList>
    </citation>
    <scope>NUCLEOTIDE SEQUENCE</scope>
    <source>
        <strain evidence="2">NC1722</strain>
    </source>
</reference>
<evidence type="ECO:0000313" key="2">
    <source>
        <dbReference type="EMBL" id="KAJ8405652.1"/>
    </source>
</evidence>
<proteinExistence type="predicted"/>
<comment type="caution">
    <text evidence="2">The sequence shown here is derived from an EMBL/GenBank/DDBJ whole genome shotgun (WGS) entry which is preliminary data.</text>
</comment>
<gene>
    <name evidence="2" type="ORF">AAFF_G00316320</name>
</gene>
<dbReference type="AlphaFoldDB" id="A0AAD7SP92"/>
<organism evidence="2 3">
    <name type="scientific">Aldrovandia affinis</name>
    <dbReference type="NCBI Taxonomy" id="143900"/>
    <lineage>
        <taxon>Eukaryota</taxon>
        <taxon>Metazoa</taxon>
        <taxon>Chordata</taxon>
        <taxon>Craniata</taxon>
        <taxon>Vertebrata</taxon>
        <taxon>Euteleostomi</taxon>
        <taxon>Actinopterygii</taxon>
        <taxon>Neopterygii</taxon>
        <taxon>Teleostei</taxon>
        <taxon>Notacanthiformes</taxon>
        <taxon>Halosauridae</taxon>
        <taxon>Aldrovandia</taxon>
    </lineage>
</organism>
<accession>A0AAD7SP92</accession>